<feature type="signal peptide" evidence="1">
    <location>
        <begin position="1"/>
        <end position="26"/>
    </location>
</feature>
<dbReference type="AlphaFoldDB" id="A0A0A7PIQ0"/>
<accession>A0A0A7PIQ0</accession>
<feature type="chain" id="PRO_5002031837" evidence="1">
    <location>
        <begin position="27"/>
        <end position="296"/>
    </location>
</feature>
<protein>
    <submittedName>
        <fullName evidence="2">Putative secreted protein</fullName>
    </submittedName>
</protein>
<gene>
    <name evidence="2" type="ORF">SKP52_10960</name>
</gene>
<proteinExistence type="predicted"/>
<dbReference type="RefSeq" id="WP_148309095.1">
    <property type="nucleotide sequence ID" value="NZ_CP009122.1"/>
</dbReference>
<dbReference type="KEGG" id="sphk:SKP52_10960"/>
<evidence type="ECO:0000313" key="2">
    <source>
        <dbReference type="EMBL" id="AJA09093.1"/>
    </source>
</evidence>
<name>A0A0A7PIQ0_9SPHN</name>
<organism evidence="2 3">
    <name type="scientific">Sphingopyxis fribergensis</name>
    <dbReference type="NCBI Taxonomy" id="1515612"/>
    <lineage>
        <taxon>Bacteria</taxon>
        <taxon>Pseudomonadati</taxon>
        <taxon>Pseudomonadota</taxon>
        <taxon>Alphaproteobacteria</taxon>
        <taxon>Sphingomonadales</taxon>
        <taxon>Sphingomonadaceae</taxon>
        <taxon>Sphingopyxis</taxon>
    </lineage>
</organism>
<keyword evidence="1" id="KW-0732">Signal</keyword>
<dbReference type="HOGENOM" id="CLU_939771_0_0_5"/>
<dbReference type="OrthoDB" id="7448919at2"/>
<dbReference type="EMBL" id="CP009122">
    <property type="protein sequence ID" value="AJA09093.1"/>
    <property type="molecule type" value="Genomic_DNA"/>
</dbReference>
<keyword evidence="3" id="KW-1185">Reference proteome</keyword>
<evidence type="ECO:0000256" key="1">
    <source>
        <dbReference type="SAM" id="SignalP"/>
    </source>
</evidence>
<sequence>MKHPIALTTTILALAVFGALAPTAYAKPAPAPIPMTPGLPLAEGAWVDVKSKCNSAQETWVYNGTTFGSANLNPYVGSGFDPVDNLVRMKDGFIRINGGPWEIKALPDGRAIVRTYSLAEGEIDRSILRRCEPATLPPTVRTSVERGLVRTARHPVYVPGRANGNWTIALDGTTKAAQFSGDGLIETFALSCRDGKDAGPDKVQLSLRLTKAAPVTATRLALVYHDGGSLALSTALYHLAEGDRWIGPADDGLADTLDISSRIIVDMGPAGAEEIPLTGSSAAIRQALASCWRSRR</sequence>
<dbReference type="STRING" id="1515612.SKP52_10960"/>
<evidence type="ECO:0000313" key="3">
    <source>
        <dbReference type="Proteomes" id="UP000030907"/>
    </source>
</evidence>
<reference evidence="2 3" key="1">
    <citation type="journal article" date="2015" name="Int. J. Syst. Evol. Microbiol.">
        <title>Description of Sphingopyxis fribergensis sp. nov. - a soil bacterium with the ability to degrade styrene and phenylacetic acid.</title>
        <authorList>
            <person name="Oelschlagel M."/>
            <person name="Ruckert C."/>
            <person name="Kalinowski J."/>
            <person name="Schmidt G."/>
            <person name="Schlomann M."/>
            <person name="Tischler D."/>
        </authorList>
    </citation>
    <scope>NUCLEOTIDE SEQUENCE [LARGE SCALE GENOMIC DNA]</scope>
    <source>
        <strain evidence="2 3">Kp5.2</strain>
    </source>
</reference>
<dbReference type="Proteomes" id="UP000030907">
    <property type="component" value="Chromosome"/>
</dbReference>